<feature type="domain" description="ABC transporter" evidence="8">
    <location>
        <begin position="2"/>
        <end position="239"/>
    </location>
</feature>
<dbReference type="EMBL" id="VWXF01000004">
    <property type="protein sequence ID" value="NIF22192.1"/>
    <property type="molecule type" value="Genomic_DNA"/>
</dbReference>
<evidence type="ECO:0000256" key="5">
    <source>
        <dbReference type="ARBA" id="ARBA00022741"/>
    </source>
</evidence>
<evidence type="ECO:0000313" key="9">
    <source>
        <dbReference type="EMBL" id="NIF22192.1"/>
    </source>
</evidence>
<keyword evidence="10" id="KW-1185">Reference proteome</keyword>
<comment type="similarity">
    <text evidence="2">Belongs to the ABC transporter superfamily. Drug exporter-2 (TC 3.A.1.117) family.</text>
</comment>
<keyword evidence="7" id="KW-0472">Membrane</keyword>
<proteinExistence type="inferred from homology"/>
<keyword evidence="6 9" id="KW-0067">ATP-binding</keyword>
<dbReference type="PANTHER" id="PTHR43166:SF35">
    <property type="entry name" value="L-CYSTINE IMPORT ATP-BINDING PROTEIN TCYN"/>
    <property type="match status" value="1"/>
</dbReference>
<gene>
    <name evidence="9" type="ORF">F3J40_11345</name>
</gene>
<comment type="subcellular location">
    <subcellularLocation>
        <location evidence="1">Cell inner membrane</location>
        <topology evidence="1">Peripheral membrane protein</topology>
    </subcellularLocation>
</comment>
<evidence type="ECO:0000256" key="1">
    <source>
        <dbReference type="ARBA" id="ARBA00004417"/>
    </source>
</evidence>
<dbReference type="InterPro" id="IPR050086">
    <property type="entry name" value="MetN_ABC_transporter-like"/>
</dbReference>
<dbReference type="InterPro" id="IPR003439">
    <property type="entry name" value="ABC_transporter-like_ATP-bd"/>
</dbReference>
<dbReference type="PROSITE" id="PS50893">
    <property type="entry name" value="ABC_TRANSPORTER_2"/>
    <property type="match status" value="1"/>
</dbReference>
<dbReference type="SMART" id="SM00382">
    <property type="entry name" value="AAA"/>
    <property type="match status" value="1"/>
</dbReference>
<keyword evidence="5" id="KW-0547">Nucleotide-binding</keyword>
<comment type="caution">
    <text evidence="9">The sequence shown here is derived from an EMBL/GenBank/DDBJ whole genome shotgun (WGS) entry which is preliminary data.</text>
</comment>
<dbReference type="Gene3D" id="3.40.50.300">
    <property type="entry name" value="P-loop containing nucleotide triphosphate hydrolases"/>
    <property type="match status" value="1"/>
</dbReference>
<sequence>MISVQGINKRFHTFQALADINFSVAPQEVVSIIGPSGSGKSTLLRSLNLLVKPDSGKMAIADINVDMAKISHQEINKIRQKTSMVFQHYNLFRNKTALENITEVLRYGKKLSARVAREQGLHYLNTVGLSSKADAYPATLSGGQQQRVGIARALSLQPEVILMDEPTSSLDPEMRRGVLRLISDIAQQKLTMVIVTHEMSFAREISDRLFFMEQGKITAQGNPEQFFNHEANSRIGAFVNDYEI</sequence>
<dbReference type="Pfam" id="PF00005">
    <property type="entry name" value="ABC_tran"/>
    <property type="match status" value="1"/>
</dbReference>
<evidence type="ECO:0000256" key="7">
    <source>
        <dbReference type="ARBA" id="ARBA00023136"/>
    </source>
</evidence>
<evidence type="ECO:0000256" key="2">
    <source>
        <dbReference type="ARBA" id="ARBA00006526"/>
    </source>
</evidence>
<name>A0ABX0R9Z4_9GAMM</name>
<dbReference type="PANTHER" id="PTHR43166">
    <property type="entry name" value="AMINO ACID IMPORT ATP-BINDING PROTEIN"/>
    <property type="match status" value="1"/>
</dbReference>
<evidence type="ECO:0000256" key="4">
    <source>
        <dbReference type="ARBA" id="ARBA00022475"/>
    </source>
</evidence>
<keyword evidence="4" id="KW-1003">Cell membrane</keyword>
<dbReference type="PROSITE" id="PS00211">
    <property type="entry name" value="ABC_TRANSPORTER_1"/>
    <property type="match status" value="1"/>
</dbReference>
<accession>A0ABX0R9Z4</accession>
<dbReference type="SUPFAM" id="SSF52540">
    <property type="entry name" value="P-loop containing nucleoside triphosphate hydrolases"/>
    <property type="match status" value="1"/>
</dbReference>
<dbReference type="InterPro" id="IPR027417">
    <property type="entry name" value="P-loop_NTPase"/>
</dbReference>
<evidence type="ECO:0000313" key="10">
    <source>
        <dbReference type="Proteomes" id="UP001515683"/>
    </source>
</evidence>
<protein>
    <submittedName>
        <fullName evidence="9">Amino acid ABC transporter ATP-binding protein</fullName>
    </submittedName>
</protein>
<dbReference type="GO" id="GO:0005524">
    <property type="term" value="F:ATP binding"/>
    <property type="evidence" value="ECO:0007669"/>
    <property type="project" value="UniProtKB-KW"/>
</dbReference>
<dbReference type="RefSeq" id="WP_167015143.1">
    <property type="nucleotide sequence ID" value="NZ_VWXF01000004.1"/>
</dbReference>
<dbReference type="InterPro" id="IPR017871">
    <property type="entry name" value="ABC_transporter-like_CS"/>
</dbReference>
<evidence type="ECO:0000256" key="3">
    <source>
        <dbReference type="ARBA" id="ARBA00022448"/>
    </source>
</evidence>
<reference evidence="9 10" key="1">
    <citation type="journal article" date="2019" name="bioRxiv">
        <title>Bacteria contribute to plant secondary compound degradation in a generalist herbivore system.</title>
        <authorList>
            <person name="Francoeur C.B."/>
            <person name="Khadempour L."/>
            <person name="Moreira-Soto R.D."/>
            <person name="Gotting K."/>
            <person name="Book A.J."/>
            <person name="Pinto-Tomas A.A."/>
            <person name="Keefover-Ring K."/>
            <person name="Currie C.R."/>
        </authorList>
    </citation>
    <scope>NUCLEOTIDE SEQUENCE [LARGE SCALE GENOMIC DNA]</scope>
    <source>
        <strain evidence="9">Acro-835</strain>
    </source>
</reference>
<dbReference type="Proteomes" id="UP001515683">
    <property type="component" value="Unassembled WGS sequence"/>
</dbReference>
<evidence type="ECO:0000259" key="8">
    <source>
        <dbReference type="PROSITE" id="PS50893"/>
    </source>
</evidence>
<dbReference type="InterPro" id="IPR003593">
    <property type="entry name" value="AAA+_ATPase"/>
</dbReference>
<organism evidence="9 10">
    <name type="scientific">Candidatus Pantoea multigeneris</name>
    <dbReference type="NCBI Taxonomy" id="2608357"/>
    <lineage>
        <taxon>Bacteria</taxon>
        <taxon>Pseudomonadati</taxon>
        <taxon>Pseudomonadota</taxon>
        <taxon>Gammaproteobacteria</taxon>
        <taxon>Enterobacterales</taxon>
        <taxon>Erwiniaceae</taxon>
        <taxon>Pantoea</taxon>
    </lineage>
</organism>
<evidence type="ECO:0000256" key="6">
    <source>
        <dbReference type="ARBA" id="ARBA00022840"/>
    </source>
</evidence>
<keyword evidence="3" id="KW-0813">Transport</keyword>
<dbReference type="InterPro" id="IPR030679">
    <property type="entry name" value="ABC_ATPase_HisP-typ"/>
</dbReference>
<dbReference type="PIRSF" id="PIRSF039085">
    <property type="entry name" value="ABC_ATPase_HisP"/>
    <property type="match status" value="1"/>
</dbReference>